<gene>
    <name evidence="4" type="ORF">SOO65_02340</name>
</gene>
<dbReference type="InterPro" id="IPR004147">
    <property type="entry name" value="ABC1_dom"/>
</dbReference>
<dbReference type="EMBL" id="CP139487">
    <property type="protein sequence ID" value="WPU65579.1"/>
    <property type="molecule type" value="Genomic_DNA"/>
</dbReference>
<dbReference type="Pfam" id="PF03109">
    <property type="entry name" value="ABC1"/>
    <property type="match status" value="1"/>
</dbReference>
<organism evidence="4 5">
    <name type="scientific">Peredibacter starrii</name>
    <dbReference type="NCBI Taxonomy" id="28202"/>
    <lineage>
        <taxon>Bacteria</taxon>
        <taxon>Pseudomonadati</taxon>
        <taxon>Bdellovibrionota</taxon>
        <taxon>Bacteriovoracia</taxon>
        <taxon>Bacteriovoracales</taxon>
        <taxon>Bacteriovoracaceae</taxon>
        <taxon>Peredibacter</taxon>
    </lineage>
</organism>
<sequence length="570" mass="65720">MDLIKTSIGISKTIKNVSRFREILNVLSRHGFSELIIKSGLDKVIPGFVLPARVSELRSEDMSNEEWWQVFGEQLRKSFEELGPSFIKLGQLMATREDILDPALIRELKLLQNKVKGIPFETAQKVIEDNLGKRLSDIFLTIDEEAIGTASIGVVYKAQLHNGQKVVVKVRRPGIAKLIHTDFEILLFIVQKLEKVSSEIKFLGMSKMISDFFKSTQNELNFMIEAQNCDRLRKNLELIDKDQYLVVPKVYREFTTEEVLVLEYLDGRPFNEFRSMEELGSDMVVKLEKSIELFTHTLLADGFFHADLHGGNFFVLENRKIGIIDFGLMGTLSKKNRANLISILYAVITYNFDNLVYEFLDVAEYESVPDHEELIRDIKDSISPYIGLSVKETNMTELVRNLIRTLSKHELYLPREWFIIFRALMTLDGVGKSIGMDLNIFKVLEKDLPNLVSELLSRKNAQEELMWVAKDVVTSLRIVPKHLKWFLKEISQNNYSLELRIRDLDKLSKGLNRSLYSLGLSLMACIFILCGAIFVRNVNVLSFYDIPLLTWIFWAFGGYLMIRIAMLRKF</sequence>
<dbReference type="InterPro" id="IPR011009">
    <property type="entry name" value="Kinase-like_dom_sf"/>
</dbReference>
<proteinExistence type="inferred from homology"/>
<comment type="similarity">
    <text evidence="1">Belongs to the protein kinase superfamily. ADCK protein kinase family.</text>
</comment>
<reference evidence="4 5" key="1">
    <citation type="submission" date="2023-11" db="EMBL/GenBank/DDBJ databases">
        <title>Peredibacter starrii A3.12.</title>
        <authorList>
            <person name="Mitchell R.J."/>
        </authorList>
    </citation>
    <scope>NUCLEOTIDE SEQUENCE [LARGE SCALE GENOMIC DNA]</scope>
    <source>
        <strain evidence="4 5">A3.12</strain>
    </source>
</reference>
<feature type="transmembrane region" description="Helical" evidence="2">
    <location>
        <begin position="541"/>
        <end position="562"/>
    </location>
</feature>
<dbReference type="InterPro" id="IPR050154">
    <property type="entry name" value="UbiB_kinase"/>
</dbReference>
<dbReference type="GO" id="GO:0005524">
    <property type="term" value="F:ATP binding"/>
    <property type="evidence" value="ECO:0007669"/>
    <property type="project" value="InterPro"/>
</dbReference>
<dbReference type="CDD" id="cd05121">
    <property type="entry name" value="ABC1_ADCK3-like"/>
    <property type="match status" value="1"/>
</dbReference>
<keyword evidence="4" id="KW-0418">Kinase</keyword>
<evidence type="ECO:0000313" key="5">
    <source>
        <dbReference type="Proteomes" id="UP001324634"/>
    </source>
</evidence>
<dbReference type="PANTHER" id="PTHR10566">
    <property type="entry name" value="CHAPERONE-ACTIVITY OF BC1 COMPLEX CABC1 -RELATED"/>
    <property type="match status" value="1"/>
</dbReference>
<dbReference type="Gene3D" id="1.10.510.10">
    <property type="entry name" value="Transferase(Phosphotransferase) domain 1"/>
    <property type="match status" value="1"/>
</dbReference>
<evidence type="ECO:0000259" key="3">
    <source>
        <dbReference type="PROSITE" id="PS50011"/>
    </source>
</evidence>
<dbReference type="SUPFAM" id="SSF56112">
    <property type="entry name" value="Protein kinase-like (PK-like)"/>
    <property type="match status" value="1"/>
</dbReference>
<dbReference type="SMART" id="SM00220">
    <property type="entry name" value="S_TKc"/>
    <property type="match status" value="1"/>
</dbReference>
<dbReference type="AlphaFoldDB" id="A0AAX4HQJ6"/>
<keyword evidence="2" id="KW-0472">Membrane</keyword>
<evidence type="ECO:0000313" key="4">
    <source>
        <dbReference type="EMBL" id="WPU65579.1"/>
    </source>
</evidence>
<evidence type="ECO:0000256" key="1">
    <source>
        <dbReference type="ARBA" id="ARBA00009670"/>
    </source>
</evidence>
<keyword evidence="4" id="KW-0808">Transferase</keyword>
<protein>
    <submittedName>
        <fullName evidence="4">Lipopolysaccharide core heptose(II) kinase RfaY</fullName>
    </submittedName>
</protein>
<dbReference type="KEGG" id="psti:SOO65_02340"/>
<dbReference type="RefSeq" id="WP_321396327.1">
    <property type="nucleotide sequence ID" value="NZ_CP139487.1"/>
</dbReference>
<dbReference type="InterPro" id="IPR000719">
    <property type="entry name" value="Prot_kinase_dom"/>
</dbReference>
<dbReference type="PROSITE" id="PS50011">
    <property type="entry name" value="PROTEIN_KINASE_DOM"/>
    <property type="match status" value="1"/>
</dbReference>
<keyword evidence="2" id="KW-0812">Transmembrane</keyword>
<dbReference type="GO" id="GO:0004672">
    <property type="term" value="F:protein kinase activity"/>
    <property type="evidence" value="ECO:0007669"/>
    <property type="project" value="InterPro"/>
</dbReference>
<keyword evidence="2" id="KW-1133">Transmembrane helix</keyword>
<dbReference type="Proteomes" id="UP001324634">
    <property type="component" value="Chromosome"/>
</dbReference>
<dbReference type="PANTHER" id="PTHR10566:SF113">
    <property type="entry name" value="PROTEIN ACTIVITY OF BC1 COMPLEX KINASE 7, CHLOROPLASTIC"/>
    <property type="match status" value="1"/>
</dbReference>
<accession>A0AAX4HQJ6</accession>
<name>A0AAX4HQJ6_9BACT</name>
<keyword evidence="5" id="KW-1185">Reference proteome</keyword>
<evidence type="ECO:0000256" key="2">
    <source>
        <dbReference type="SAM" id="Phobius"/>
    </source>
</evidence>
<feature type="transmembrane region" description="Helical" evidence="2">
    <location>
        <begin position="515"/>
        <end position="535"/>
    </location>
</feature>
<feature type="domain" description="Protein kinase" evidence="3">
    <location>
        <begin position="141"/>
        <end position="486"/>
    </location>
</feature>